<evidence type="ECO:0000313" key="3">
    <source>
        <dbReference type="Proteomes" id="UP000756387"/>
    </source>
</evidence>
<keyword evidence="3" id="KW-1185">Reference proteome</keyword>
<gene>
    <name evidence="2" type="ORF">IEQ44_08485</name>
</gene>
<evidence type="ECO:0000313" key="2">
    <source>
        <dbReference type="EMBL" id="MBE7324688.1"/>
    </source>
</evidence>
<dbReference type="RefSeq" id="WP_193638029.1">
    <property type="nucleotide sequence ID" value="NZ_JADCSA010000007.1"/>
</dbReference>
<reference evidence="2 3" key="1">
    <citation type="submission" date="2020-10" db="EMBL/GenBank/DDBJ databases">
        <title>Nocardioides sp. isolated from sludge.</title>
        <authorList>
            <person name="Zhang X."/>
        </authorList>
    </citation>
    <scope>NUCLEOTIDE SEQUENCE [LARGE SCALE GENOMIC DNA]</scope>
    <source>
        <strain evidence="2 3">Y6</strain>
    </source>
</reference>
<sequence length="309" mass="34102">MDTLAEITEVARLRAERDHLTARHAAASQEVELLEERVQQASQHLAAERRDVEKLESMSLTRVLSAVRGRRLDDLDREQAEARAAEYAYATEHARWQAALREQAELVRRLNGLGLLDERWAAALSAREAELAPDSVEGARLAEVAEATGRLEADRQEVVEALTACRHAGQVLAAAAKHLGQAGNWATYDTFFGGGLMADMVKHQKLDRAAELLRDADAALHHLATELADVGIGPVGGVGVTELTKVFDVWFDNIFSDWSVATRIDGASRRVNHTLQTLAHLDAELCARLSAIDERRTRLAQEREELLQA</sequence>
<dbReference type="Proteomes" id="UP000756387">
    <property type="component" value="Unassembled WGS sequence"/>
</dbReference>
<proteinExistence type="predicted"/>
<name>A0ABR9RSY7_9ACTN</name>
<protein>
    <submittedName>
        <fullName evidence="2">Uncharacterized protein</fullName>
    </submittedName>
</protein>
<evidence type="ECO:0000256" key="1">
    <source>
        <dbReference type="SAM" id="Coils"/>
    </source>
</evidence>
<dbReference type="EMBL" id="JADCSA010000007">
    <property type="protein sequence ID" value="MBE7324688.1"/>
    <property type="molecule type" value="Genomic_DNA"/>
</dbReference>
<accession>A0ABR9RSY7</accession>
<feature type="coiled-coil region" evidence="1">
    <location>
        <begin position="10"/>
        <end position="58"/>
    </location>
</feature>
<comment type="caution">
    <text evidence="2">The sequence shown here is derived from an EMBL/GenBank/DDBJ whole genome shotgun (WGS) entry which is preliminary data.</text>
</comment>
<organism evidence="2 3">
    <name type="scientific">Nocardioides malaquae</name>
    <dbReference type="NCBI Taxonomy" id="2773426"/>
    <lineage>
        <taxon>Bacteria</taxon>
        <taxon>Bacillati</taxon>
        <taxon>Actinomycetota</taxon>
        <taxon>Actinomycetes</taxon>
        <taxon>Propionibacteriales</taxon>
        <taxon>Nocardioidaceae</taxon>
        <taxon>Nocardioides</taxon>
    </lineage>
</organism>
<keyword evidence="1" id="KW-0175">Coiled coil</keyword>